<dbReference type="AlphaFoldDB" id="X1Q9R7"/>
<dbReference type="EMBL" id="BARW01000488">
    <property type="protein sequence ID" value="GAI65227.1"/>
    <property type="molecule type" value="Genomic_DNA"/>
</dbReference>
<sequence length="210" mass="21981">MAKLKGPLFSLGASQQLGKTLVYFAWKGLNVVREYVIPANPKTALQQTQRGYLTAAVALIHTAQANATNPLASIDQVAYSALAAVKGLIMTWFNMAVKLAVDVAVALNVACVYSDMTFTTKTAGAIDLILYLNEGTPSTLVAGKFYFGSTRTNLINAVAATVVAGVSVALVAEDCSAFLTPGVKAYVQFRPDAADGCEGADSGIYNFVAA</sequence>
<name>X1Q9R7_9ZZZZ</name>
<gene>
    <name evidence="1" type="ORF">S12H4_02119</name>
</gene>
<accession>X1Q9R7</accession>
<reference evidence="1" key="1">
    <citation type="journal article" date="2014" name="Front. Microbiol.">
        <title>High frequency of phylogenetically diverse reductive dehalogenase-homologous genes in deep subseafloor sedimentary metagenomes.</title>
        <authorList>
            <person name="Kawai M."/>
            <person name="Futagami T."/>
            <person name="Toyoda A."/>
            <person name="Takaki Y."/>
            <person name="Nishi S."/>
            <person name="Hori S."/>
            <person name="Arai W."/>
            <person name="Tsubouchi T."/>
            <person name="Morono Y."/>
            <person name="Uchiyama I."/>
            <person name="Ito T."/>
            <person name="Fujiyama A."/>
            <person name="Inagaki F."/>
            <person name="Takami H."/>
        </authorList>
    </citation>
    <scope>NUCLEOTIDE SEQUENCE</scope>
    <source>
        <strain evidence="1">Expedition CK06-06</strain>
    </source>
</reference>
<evidence type="ECO:0000313" key="1">
    <source>
        <dbReference type="EMBL" id="GAI65227.1"/>
    </source>
</evidence>
<comment type="caution">
    <text evidence="1">The sequence shown here is derived from an EMBL/GenBank/DDBJ whole genome shotgun (WGS) entry which is preliminary data.</text>
</comment>
<protein>
    <submittedName>
        <fullName evidence="1">Uncharacterized protein</fullName>
    </submittedName>
</protein>
<organism evidence="1">
    <name type="scientific">marine sediment metagenome</name>
    <dbReference type="NCBI Taxonomy" id="412755"/>
    <lineage>
        <taxon>unclassified sequences</taxon>
        <taxon>metagenomes</taxon>
        <taxon>ecological metagenomes</taxon>
    </lineage>
</organism>
<proteinExistence type="predicted"/>